<accession>A0A367L4M5</accession>
<evidence type="ECO:0000313" key="2">
    <source>
        <dbReference type="Proteomes" id="UP000253664"/>
    </source>
</evidence>
<keyword evidence="2" id="KW-1185">Reference proteome</keyword>
<proteinExistence type="predicted"/>
<protein>
    <submittedName>
        <fullName evidence="1">Uncharacterized protein</fullName>
    </submittedName>
</protein>
<dbReference type="AlphaFoldDB" id="A0A367L4M5"/>
<evidence type="ECO:0000313" key="1">
    <source>
        <dbReference type="EMBL" id="RCI09358.1"/>
    </source>
</evidence>
<reference evidence="1 2" key="1">
    <citation type="journal article" date="2015" name="BMC Genomics">
        <title>Insights from the genome of Ophiocordyceps polyrhachis-furcata to pathogenicity and host specificity in insect fungi.</title>
        <authorList>
            <person name="Wichadakul D."/>
            <person name="Kobmoo N."/>
            <person name="Ingsriswang S."/>
            <person name="Tangphatsornruang S."/>
            <person name="Chantasingh D."/>
            <person name="Luangsa-ard J.J."/>
            <person name="Eurwilaichitr L."/>
        </authorList>
    </citation>
    <scope>NUCLEOTIDE SEQUENCE [LARGE SCALE GENOMIC DNA]</scope>
    <source>
        <strain evidence="1 2">BCC 54312</strain>
    </source>
</reference>
<dbReference type="EMBL" id="LKCN02000015">
    <property type="protein sequence ID" value="RCI09358.1"/>
    <property type="molecule type" value="Genomic_DNA"/>
</dbReference>
<sequence>MAPLASAWEALLSGWPGKLWRWGSCSPPRHAIHGSAIQQRSSPVAIGHRIQLFICISFDGRHNSKLSFTKRFFGHGENQLRARWVGYGPPHELLSATDPQLRKGWGNLSLSRG</sequence>
<name>A0A367L4M5_9HYPO</name>
<organism evidence="1 2">
    <name type="scientific">Ophiocordyceps polyrhachis-furcata BCC 54312</name>
    <dbReference type="NCBI Taxonomy" id="1330021"/>
    <lineage>
        <taxon>Eukaryota</taxon>
        <taxon>Fungi</taxon>
        <taxon>Dikarya</taxon>
        <taxon>Ascomycota</taxon>
        <taxon>Pezizomycotina</taxon>
        <taxon>Sordariomycetes</taxon>
        <taxon>Hypocreomycetidae</taxon>
        <taxon>Hypocreales</taxon>
        <taxon>Ophiocordycipitaceae</taxon>
        <taxon>Ophiocordyceps</taxon>
    </lineage>
</organism>
<dbReference type="Proteomes" id="UP000253664">
    <property type="component" value="Unassembled WGS sequence"/>
</dbReference>
<comment type="caution">
    <text evidence="1">The sequence shown here is derived from an EMBL/GenBank/DDBJ whole genome shotgun (WGS) entry which is preliminary data.</text>
</comment>
<gene>
    <name evidence="1" type="ORF">L249_3767</name>
</gene>